<protein>
    <submittedName>
        <fullName evidence="1">RCG36624</fullName>
    </submittedName>
</protein>
<sequence length="49" mass="5461">MAWTSQSQAAERLLRVLPLRAGGLGGVLPLREDRWTGWSAPSQRGQVDW</sequence>
<dbReference type="EMBL" id="CH473999">
    <property type="protein sequence ID" value="EDL77922.1"/>
    <property type="molecule type" value="Genomic_DNA"/>
</dbReference>
<proteinExistence type="predicted"/>
<dbReference type="AlphaFoldDB" id="A6JSI5"/>
<organism evidence="1 2">
    <name type="scientific">Rattus norvegicus</name>
    <name type="common">Rat</name>
    <dbReference type="NCBI Taxonomy" id="10116"/>
    <lineage>
        <taxon>Eukaryota</taxon>
        <taxon>Metazoa</taxon>
        <taxon>Chordata</taxon>
        <taxon>Craniata</taxon>
        <taxon>Vertebrata</taxon>
        <taxon>Euteleostomi</taxon>
        <taxon>Mammalia</taxon>
        <taxon>Eutheria</taxon>
        <taxon>Euarchontoglires</taxon>
        <taxon>Glires</taxon>
        <taxon>Rodentia</taxon>
        <taxon>Myomorpha</taxon>
        <taxon>Muroidea</taxon>
        <taxon>Muridae</taxon>
        <taxon>Murinae</taxon>
        <taxon>Rattus</taxon>
    </lineage>
</organism>
<feature type="non-terminal residue" evidence="1">
    <location>
        <position position="49"/>
    </location>
</feature>
<reference evidence="1 2" key="1">
    <citation type="submission" date="2005-09" db="EMBL/GenBank/DDBJ databases">
        <authorList>
            <person name="Mural R.J."/>
            <person name="Li P.W."/>
            <person name="Adams M.D."/>
            <person name="Amanatides P.G."/>
            <person name="Baden-Tillson H."/>
            <person name="Barnstead M."/>
            <person name="Chin S.H."/>
            <person name="Dew I."/>
            <person name="Evans C.A."/>
            <person name="Ferriera S."/>
            <person name="Flanigan M."/>
            <person name="Fosler C."/>
            <person name="Glodek A."/>
            <person name="Gu Z."/>
            <person name="Holt R.A."/>
            <person name="Jennings D."/>
            <person name="Kraft C.L."/>
            <person name="Lu F."/>
            <person name="Nguyen T."/>
            <person name="Nusskern D.R."/>
            <person name="Pfannkoch C.M."/>
            <person name="Sitter C."/>
            <person name="Sutton G.G."/>
            <person name="Venter J.C."/>
            <person name="Wang Z."/>
            <person name="Woodage T."/>
            <person name="Zheng X.H."/>
            <person name="Zhong F."/>
        </authorList>
    </citation>
    <scope>NUCLEOTIDE SEQUENCE [LARGE SCALE GENOMIC DNA]</scope>
    <source>
        <strain>BN</strain>
        <strain evidence="2">Sprague-Dawley</strain>
    </source>
</reference>
<evidence type="ECO:0000313" key="1">
    <source>
        <dbReference type="EMBL" id="EDL77922.1"/>
    </source>
</evidence>
<dbReference type="Proteomes" id="UP000234681">
    <property type="component" value="Chromosome 11"/>
</dbReference>
<evidence type="ECO:0000313" key="2">
    <source>
        <dbReference type="Proteomes" id="UP000234681"/>
    </source>
</evidence>
<name>A6JSI5_RAT</name>
<gene>
    <name evidence="1" type="ORF">rCG_36624</name>
</gene>
<accession>A6JSI5</accession>